<organism evidence="1 2">
    <name type="scientific">Holotrichia oblita</name>
    <name type="common">Chafer beetle</name>
    <dbReference type="NCBI Taxonomy" id="644536"/>
    <lineage>
        <taxon>Eukaryota</taxon>
        <taxon>Metazoa</taxon>
        <taxon>Ecdysozoa</taxon>
        <taxon>Arthropoda</taxon>
        <taxon>Hexapoda</taxon>
        <taxon>Insecta</taxon>
        <taxon>Pterygota</taxon>
        <taxon>Neoptera</taxon>
        <taxon>Endopterygota</taxon>
        <taxon>Coleoptera</taxon>
        <taxon>Polyphaga</taxon>
        <taxon>Scarabaeiformia</taxon>
        <taxon>Scarabaeidae</taxon>
        <taxon>Melolonthinae</taxon>
        <taxon>Holotrichia</taxon>
    </lineage>
</organism>
<keyword evidence="1" id="KW-0645">Protease</keyword>
<gene>
    <name evidence="1" type="ORF">MML48_9g00019357</name>
</gene>
<protein>
    <submittedName>
        <fullName evidence="1">Modular serine protease</fullName>
    </submittedName>
</protein>
<comment type="caution">
    <text evidence="1">The sequence shown here is derived from an EMBL/GenBank/DDBJ whole genome shotgun (WGS) entry which is preliminary data.</text>
</comment>
<reference evidence="1" key="1">
    <citation type="submission" date="2022-04" db="EMBL/GenBank/DDBJ databases">
        <title>Chromosome-scale genome assembly of Holotrichia oblita Faldermann.</title>
        <authorList>
            <person name="Rongchong L."/>
        </authorList>
    </citation>
    <scope>NUCLEOTIDE SEQUENCE</scope>
    <source>
        <strain evidence="1">81SQS9</strain>
    </source>
</reference>
<dbReference type="EMBL" id="CM043023">
    <property type="protein sequence ID" value="KAI4455113.1"/>
    <property type="molecule type" value="Genomic_DNA"/>
</dbReference>
<proteinExistence type="predicted"/>
<keyword evidence="2" id="KW-1185">Reference proteome</keyword>
<name>A0ACB9SIH4_HOLOL</name>
<evidence type="ECO:0000313" key="2">
    <source>
        <dbReference type="Proteomes" id="UP001056778"/>
    </source>
</evidence>
<keyword evidence="1" id="KW-0378">Hydrolase</keyword>
<evidence type="ECO:0000313" key="1">
    <source>
        <dbReference type="EMBL" id="KAI4455113.1"/>
    </source>
</evidence>
<accession>A0ACB9SIH4</accession>
<sequence length="483" mass="54181">MPPVFILLGSICFAIPLLSTKTNAQQLESPCPRLFVYEPPGAAPDKWYGIVTLVSDYEISGVWLRIILDNPSLQLGNWFGEVKTEDNKLYRVRDRNTILQANKPLHIRFYVKYDPSKPIPRLESLRLNGKTICPEGVGTAPPTSTQLYTNKELYTTSPAPTLPSRPAKPDSDNDDDYFKGDFPGVDLSPTDDDVNVECGTLAVSTRRKLVLIFINFLYLDSSKPTVHLRPKTKAGQFPWHAALYHSSGEGLNYTCGGSLISRYHVVTAAHCVTKPISQSVLDPDNLLIYLGKYYLKGWSNPGVQTRHVTKIIRHPQYSSEKYANDVAVIRLHRPVEFTEFVRPVCLWEGNKDIHLLVGESGAVVGWGYDETGRLSEELKMLNMPIIDKEKCIYSLPEFYSRFTNLDSYCAGFINGTSACNGDSGGGMVFKKTTEDQKRKAYHLRGLVSLSVALQNQAKCDATHYVVFTDVAKYLEFIKEAMMQ</sequence>
<dbReference type="Proteomes" id="UP001056778">
    <property type="component" value="Chromosome 9"/>
</dbReference>